<dbReference type="Gene3D" id="4.10.320.10">
    <property type="entry name" value="E3-binding domain"/>
    <property type="match status" value="1"/>
</dbReference>
<reference evidence="9 10" key="1">
    <citation type="submission" date="2017-08" db="EMBL/GenBank/DDBJ databases">
        <authorList>
            <person name="de Groot N.N."/>
        </authorList>
    </citation>
    <scope>NUCLEOTIDE SEQUENCE [LARGE SCALE GENOMIC DNA]</scope>
    <source>
        <strain evidence="9 10">JC228</strain>
    </source>
</reference>
<comment type="cofactor">
    <cofactor evidence="1 6">
        <name>(R)-lipoate</name>
        <dbReference type="ChEBI" id="CHEBI:83088"/>
    </cofactor>
</comment>
<proteinExistence type="inferred from homology"/>
<dbReference type="GO" id="GO:0005737">
    <property type="term" value="C:cytoplasm"/>
    <property type="evidence" value="ECO:0007669"/>
    <property type="project" value="TreeGrafter"/>
</dbReference>
<dbReference type="RefSeq" id="WP_097158221.1">
    <property type="nucleotide sequence ID" value="NZ_JBEPMQ010000002.1"/>
</dbReference>
<keyword evidence="5 6" id="KW-0012">Acyltransferase</keyword>
<evidence type="ECO:0000256" key="6">
    <source>
        <dbReference type="RuleBase" id="RU003423"/>
    </source>
</evidence>
<dbReference type="InterPro" id="IPR000089">
    <property type="entry name" value="Biotin_lipoyl"/>
</dbReference>
<evidence type="ECO:0000256" key="2">
    <source>
        <dbReference type="ARBA" id="ARBA00007317"/>
    </source>
</evidence>
<feature type="domain" description="Peripheral subunit-binding (PSBD)" evidence="8">
    <location>
        <begin position="115"/>
        <end position="152"/>
    </location>
</feature>
<evidence type="ECO:0000259" key="8">
    <source>
        <dbReference type="PROSITE" id="PS51826"/>
    </source>
</evidence>
<dbReference type="GO" id="GO:0031405">
    <property type="term" value="F:lipoic acid binding"/>
    <property type="evidence" value="ECO:0007669"/>
    <property type="project" value="TreeGrafter"/>
</dbReference>
<dbReference type="SUPFAM" id="SSF52777">
    <property type="entry name" value="CoA-dependent acyltransferases"/>
    <property type="match status" value="1"/>
</dbReference>
<evidence type="ECO:0000256" key="5">
    <source>
        <dbReference type="ARBA" id="ARBA00023315"/>
    </source>
</evidence>
<dbReference type="CDD" id="cd06849">
    <property type="entry name" value="lipoyl_domain"/>
    <property type="match status" value="1"/>
</dbReference>
<keyword evidence="4 6" id="KW-0450">Lipoyl</keyword>
<dbReference type="InterPro" id="IPR001078">
    <property type="entry name" value="2-oxoacid_DH_actylTfrase"/>
</dbReference>
<dbReference type="AlphaFoldDB" id="A0A285CSA5"/>
<dbReference type="OrthoDB" id="9805770at2"/>
<dbReference type="Pfam" id="PF00364">
    <property type="entry name" value="Biotin_lipoyl"/>
    <property type="match status" value="1"/>
</dbReference>
<evidence type="ECO:0000256" key="3">
    <source>
        <dbReference type="ARBA" id="ARBA00022679"/>
    </source>
</evidence>
<dbReference type="Proteomes" id="UP000219546">
    <property type="component" value="Unassembled WGS sequence"/>
</dbReference>
<comment type="similarity">
    <text evidence="2 6">Belongs to the 2-oxoacid dehydrogenase family.</text>
</comment>
<dbReference type="PANTHER" id="PTHR43178:SF5">
    <property type="entry name" value="LIPOAMIDE ACYLTRANSFERASE COMPONENT OF BRANCHED-CHAIN ALPHA-KETO ACID DEHYDROGENASE COMPLEX, MITOCHONDRIAL"/>
    <property type="match status" value="1"/>
</dbReference>
<keyword evidence="3 6" id="KW-0808">Transferase</keyword>
<dbReference type="SUPFAM" id="SSF51230">
    <property type="entry name" value="Single hybrid motif"/>
    <property type="match status" value="1"/>
</dbReference>
<dbReference type="Pfam" id="PF02817">
    <property type="entry name" value="E3_binding"/>
    <property type="match status" value="1"/>
</dbReference>
<protein>
    <recommendedName>
        <fullName evidence="6">Dihydrolipoamide acetyltransferase component of pyruvate dehydrogenase complex</fullName>
        <ecNumber evidence="6">2.3.1.-</ecNumber>
    </recommendedName>
</protein>
<name>A0A285CSA5_9BACI</name>
<organism evidence="9 10">
    <name type="scientific">Bacillus oleivorans</name>
    <dbReference type="NCBI Taxonomy" id="1448271"/>
    <lineage>
        <taxon>Bacteria</taxon>
        <taxon>Bacillati</taxon>
        <taxon>Bacillota</taxon>
        <taxon>Bacilli</taxon>
        <taxon>Bacillales</taxon>
        <taxon>Bacillaceae</taxon>
        <taxon>Bacillus</taxon>
    </lineage>
</organism>
<dbReference type="InterPro" id="IPR050743">
    <property type="entry name" value="2-oxoacid_DH_E2_comp"/>
</dbReference>
<keyword evidence="10" id="KW-1185">Reference proteome</keyword>
<dbReference type="InterPro" id="IPR011053">
    <property type="entry name" value="Single_hybrid_motif"/>
</dbReference>
<dbReference type="Gene3D" id="2.40.50.100">
    <property type="match status" value="1"/>
</dbReference>
<dbReference type="SUPFAM" id="SSF47005">
    <property type="entry name" value="Peripheral subunit-binding domain of 2-oxo acid dehydrogenase complex"/>
    <property type="match status" value="1"/>
</dbReference>
<dbReference type="Pfam" id="PF00198">
    <property type="entry name" value="2-oxoacid_dh"/>
    <property type="match status" value="1"/>
</dbReference>
<keyword evidence="9" id="KW-0670">Pyruvate</keyword>
<dbReference type="InterPro" id="IPR004167">
    <property type="entry name" value="PSBD"/>
</dbReference>
<dbReference type="FunFam" id="3.30.559.10:FF:000007">
    <property type="entry name" value="Dihydrolipoamide acetyltransferase component of pyruvate dehydrogenase complex"/>
    <property type="match status" value="1"/>
</dbReference>
<feature type="domain" description="Lipoyl-binding" evidence="7">
    <location>
        <begin position="1"/>
        <end position="76"/>
    </location>
</feature>
<dbReference type="InterPro" id="IPR036625">
    <property type="entry name" value="E3-bd_dom_sf"/>
</dbReference>
<evidence type="ECO:0000313" key="9">
    <source>
        <dbReference type="EMBL" id="SNX69926.1"/>
    </source>
</evidence>
<dbReference type="PROSITE" id="PS50968">
    <property type="entry name" value="BIOTINYL_LIPOYL"/>
    <property type="match status" value="1"/>
</dbReference>
<sequence length="412" mass="45321">MLEVKLHDIGEGMTEGEIIHYFVKPGDHVKSDQPLVEVQTDKMVAELPSPADGIVKEIIVEPGTTVTVGTTLILIEAKGGAAAPEKQPTVETSAAEEIHKLKPADKTLKQKRVVLAAPYTRKIARDNGVEIDRITGTGPAGRITDEDVYRYIDSLKGNDEAAVAIDTRVKETLLSPQRAAEKKDEETIAFNGRRKQIAKKMVQSLYTIPHVTHFEELEITELMKMKKQLKDAGKNVSLGAFFVKAVQLALQHYPIFNAYLDEEQGVIRLKKEYNIGLATDTEEGLIVPVIHQVEKKSILTIHHEMKECTKKALENKLSAKDLQGSTFTISNVGPLGSIGATPIINYPETALLAFHKTKERPIVKNGEIVIGNVMNVSMSFDHRVADGATAVAFTNRLAELLENPSLLLVELV</sequence>
<evidence type="ECO:0000256" key="1">
    <source>
        <dbReference type="ARBA" id="ARBA00001938"/>
    </source>
</evidence>
<dbReference type="PANTHER" id="PTHR43178">
    <property type="entry name" value="DIHYDROLIPOAMIDE ACETYLTRANSFERASE COMPONENT OF PYRUVATE DEHYDROGENASE COMPLEX"/>
    <property type="match status" value="1"/>
</dbReference>
<gene>
    <name evidence="9" type="ORF">SAMN05877753_103308</name>
</gene>
<evidence type="ECO:0000259" key="7">
    <source>
        <dbReference type="PROSITE" id="PS50968"/>
    </source>
</evidence>
<accession>A0A285CSA5</accession>
<dbReference type="Gene3D" id="3.30.559.10">
    <property type="entry name" value="Chloramphenicol acetyltransferase-like domain"/>
    <property type="match status" value="1"/>
</dbReference>
<dbReference type="EC" id="2.3.1.-" evidence="6"/>
<evidence type="ECO:0000256" key="4">
    <source>
        <dbReference type="ARBA" id="ARBA00022823"/>
    </source>
</evidence>
<dbReference type="PROSITE" id="PS51826">
    <property type="entry name" value="PSBD"/>
    <property type="match status" value="1"/>
</dbReference>
<dbReference type="EMBL" id="OAOP01000003">
    <property type="protein sequence ID" value="SNX69926.1"/>
    <property type="molecule type" value="Genomic_DNA"/>
</dbReference>
<dbReference type="InterPro" id="IPR023213">
    <property type="entry name" value="CAT-like_dom_sf"/>
</dbReference>
<evidence type="ECO:0000313" key="10">
    <source>
        <dbReference type="Proteomes" id="UP000219546"/>
    </source>
</evidence>
<dbReference type="GO" id="GO:0016407">
    <property type="term" value="F:acetyltransferase activity"/>
    <property type="evidence" value="ECO:0007669"/>
    <property type="project" value="TreeGrafter"/>
</dbReference>